<reference evidence="4 5" key="1">
    <citation type="submission" date="2014-02" db="EMBL/GenBank/DDBJ databases">
        <title>Transposable element dynamics among asymbiotic and ectomycorrhizal Amanita fungi.</title>
        <authorList>
            <consortium name="DOE Joint Genome Institute"/>
            <person name="Hess J."/>
            <person name="Skrede I."/>
            <person name="Wolfe B."/>
            <person name="LaButti K."/>
            <person name="Ohm R.A."/>
            <person name="Grigoriev I.V."/>
            <person name="Pringle A."/>
        </authorList>
    </citation>
    <scope>NUCLEOTIDE SEQUENCE [LARGE SCALE GENOMIC DNA]</scope>
    <source>
        <strain evidence="4 5">SKay4041</strain>
    </source>
</reference>
<keyword evidence="2" id="KW-0472">Membrane</keyword>
<organism evidence="4 5">
    <name type="scientific">Amanita thiersii Skay4041</name>
    <dbReference type="NCBI Taxonomy" id="703135"/>
    <lineage>
        <taxon>Eukaryota</taxon>
        <taxon>Fungi</taxon>
        <taxon>Dikarya</taxon>
        <taxon>Basidiomycota</taxon>
        <taxon>Agaricomycotina</taxon>
        <taxon>Agaricomycetes</taxon>
        <taxon>Agaricomycetidae</taxon>
        <taxon>Agaricales</taxon>
        <taxon>Pluteineae</taxon>
        <taxon>Amanitaceae</taxon>
        <taxon>Amanita</taxon>
    </lineage>
</organism>
<dbReference type="PANTHER" id="PTHR39460:SF1">
    <property type="entry name" value="C6 TRANSCRIPTION FACTOR"/>
    <property type="match status" value="1"/>
</dbReference>
<feature type="compositionally biased region" description="Pro residues" evidence="1">
    <location>
        <begin position="159"/>
        <end position="170"/>
    </location>
</feature>
<gene>
    <name evidence="4" type="ORF">AMATHDRAFT_75921</name>
</gene>
<feature type="transmembrane region" description="Helical" evidence="2">
    <location>
        <begin position="395"/>
        <end position="415"/>
    </location>
</feature>
<accession>A0A2A9NFX4</accession>
<dbReference type="OrthoDB" id="2564812at2759"/>
<dbReference type="EMBL" id="KZ302016">
    <property type="protein sequence ID" value="PFH49905.1"/>
    <property type="molecule type" value="Genomic_DNA"/>
</dbReference>
<feature type="region of interest" description="Disordered" evidence="1">
    <location>
        <begin position="134"/>
        <end position="170"/>
    </location>
</feature>
<feature type="region of interest" description="Disordered" evidence="1">
    <location>
        <begin position="1"/>
        <end position="31"/>
    </location>
</feature>
<sequence length="416" mass="43942">MFTPPPSPLPPTPPPSSSQVSSPSRDVSVKNAVGRRTTRWALLIVPIILIGITASTRFLTHPHAFDLLLAGSGESMSWKTLITTGTDFRPHKRHWGVDPRDSDDGGSGAGDPVNISSGVVATVLPTPSLTASMAALDGTGSSTGNASASMSATTTTPPSQQPVPTVPSSPPLLPTPFPQPFEQLSADNLSIACATFLANMTNSPSFRRCRPFSLLLQNSNTFVQAQTNLSLINNITWGICNAPIPKSQCVQNMNSYASQLQDSCSKELDNHVAVVSDALVGLNAFAVMYDAACLIDPSSTTYCYVNGVHAPTPQDIYLYNLPLGLRFPTKATPSCTACSKDILNIYAMALEHPPQADTVHALSTTYDSAAKPAMANCGNNFAVVINASGAASITVLPSLSTFPLFITLTWIILLLL</sequence>
<proteinExistence type="predicted"/>
<evidence type="ECO:0000256" key="1">
    <source>
        <dbReference type="SAM" id="MobiDB-lite"/>
    </source>
</evidence>
<evidence type="ECO:0000313" key="5">
    <source>
        <dbReference type="Proteomes" id="UP000242287"/>
    </source>
</evidence>
<keyword evidence="5" id="KW-1185">Reference proteome</keyword>
<feature type="compositionally biased region" description="Pro residues" evidence="1">
    <location>
        <begin position="1"/>
        <end position="16"/>
    </location>
</feature>
<feature type="compositionally biased region" description="Low complexity" evidence="1">
    <location>
        <begin position="138"/>
        <end position="158"/>
    </location>
</feature>
<dbReference type="Proteomes" id="UP000242287">
    <property type="component" value="Unassembled WGS sequence"/>
</dbReference>
<feature type="transmembrane region" description="Helical" evidence="2">
    <location>
        <begin position="40"/>
        <end position="59"/>
    </location>
</feature>
<feature type="domain" description="DUF7729" evidence="3">
    <location>
        <begin position="176"/>
        <end position="383"/>
    </location>
</feature>
<protein>
    <recommendedName>
        <fullName evidence="3">DUF7729 domain-containing protein</fullName>
    </recommendedName>
</protein>
<dbReference type="AlphaFoldDB" id="A0A2A9NFX4"/>
<dbReference type="PANTHER" id="PTHR39460">
    <property type="entry name" value="EXPRESSED PROTEIN"/>
    <property type="match status" value="1"/>
</dbReference>
<evidence type="ECO:0000313" key="4">
    <source>
        <dbReference type="EMBL" id="PFH49905.1"/>
    </source>
</evidence>
<feature type="region of interest" description="Disordered" evidence="1">
    <location>
        <begin position="88"/>
        <end position="114"/>
    </location>
</feature>
<name>A0A2A9NFX4_9AGAR</name>
<evidence type="ECO:0000259" key="3">
    <source>
        <dbReference type="Pfam" id="PF24855"/>
    </source>
</evidence>
<keyword evidence="2" id="KW-0812">Transmembrane</keyword>
<dbReference type="Pfam" id="PF24855">
    <property type="entry name" value="DUF7729"/>
    <property type="match status" value="1"/>
</dbReference>
<dbReference type="InterPro" id="IPR056146">
    <property type="entry name" value="DUF7729"/>
</dbReference>
<keyword evidence="2" id="KW-1133">Transmembrane helix</keyword>
<evidence type="ECO:0000256" key="2">
    <source>
        <dbReference type="SAM" id="Phobius"/>
    </source>
</evidence>